<dbReference type="Proteomes" id="UP000028027">
    <property type="component" value="Unassembled WGS sequence"/>
</dbReference>
<reference evidence="1 2" key="1">
    <citation type="submission" date="2014-06" db="EMBL/GenBank/DDBJ databases">
        <authorList>
            <person name="Ngugi D.K."/>
            <person name="Blom J."/>
            <person name="Alam I."/>
            <person name="Rashid M."/>
            <person name="Ba Alawi W."/>
            <person name="Zhang G."/>
            <person name="Hikmawan T."/>
            <person name="Guan Y."/>
            <person name="Antunes A."/>
            <person name="Siam R."/>
            <person name="Eldorry H."/>
            <person name="Bajic V."/>
            <person name="Stingl U."/>
        </authorList>
    </citation>
    <scope>NUCLEOTIDE SEQUENCE [LARGE SCALE GENOMIC DNA]</scope>
    <source>
        <strain evidence="1">SCGC AAA799-E16</strain>
    </source>
</reference>
<name>A0A081S7F9_9ARCH</name>
<evidence type="ECO:0000313" key="1">
    <source>
        <dbReference type="EMBL" id="KER06862.1"/>
    </source>
</evidence>
<accession>A0A081S7F9</accession>
<dbReference type="AlphaFoldDB" id="A0A081S7F9"/>
<gene>
    <name evidence="1" type="ORF">AAA799E16_00378</name>
</gene>
<evidence type="ECO:0000313" key="2">
    <source>
        <dbReference type="Proteomes" id="UP000028027"/>
    </source>
</evidence>
<sequence>MVRTIRIKTEKFYKELLKVQGELQAKEGETKSMDDVIKALLIKYGRKI</sequence>
<dbReference type="EMBL" id="JNVL01000004">
    <property type="protein sequence ID" value="KER06862.1"/>
    <property type="molecule type" value="Genomic_DNA"/>
</dbReference>
<keyword evidence="2" id="KW-1185">Reference proteome</keyword>
<comment type="caution">
    <text evidence="1">The sequence shown here is derived from an EMBL/GenBank/DDBJ whole genome shotgun (WGS) entry which is preliminary data.</text>
</comment>
<protein>
    <submittedName>
        <fullName evidence="1">Uncharacterized protein</fullName>
    </submittedName>
</protein>
<organism evidence="1 2">
    <name type="scientific">Marine Group I thaumarchaeote SCGC AAA799-E16</name>
    <dbReference type="NCBI Taxonomy" id="1502292"/>
    <lineage>
        <taxon>Archaea</taxon>
        <taxon>Nitrososphaerota</taxon>
        <taxon>Marine Group I</taxon>
    </lineage>
</organism>
<proteinExistence type="predicted"/>